<keyword evidence="10" id="KW-0832">Ubl conjugation</keyword>
<keyword evidence="5" id="KW-0488">Methylation</keyword>
<sequence>MAVEVHGVSDLQAELEREREKLKNVDEKIKKETGREPGPGRTGPTRRVSASAGTVPGRGGARIFAGARRGLSDGDMPPAKRRPVGGAFSRLGPRVGERRPPRPDSGDEEELPNKPTIQSSVVATPKESRTREDSLKEQKSDKKGLQRNRRMFGLLLGTLQRFKEDSKEKTDKEQHRQEILQKLEDREKQEKDDIRKERQSLFKERRAQQARIQRLEQKMEMVQMHEEWVKQTEYYKHFIRTKAKPHLFYMPKVSTSTTSKQIKETAKVIEDLIKEKKKKLDEELEALTAKDENQENEEEMEVEGEIEKGETNEGDDTKVKRSHRRGSRRSRDQDEDDVEMAEDNNREGGEVNETREGREEREDEGPVKREQTEDREGEVVKQETWESEREEGQVDDDVKEERQVEINVEDFKSGDRRVVMDDIKSDIKNDEEEEERQIKSDVEEKSMQE</sequence>
<keyword evidence="15" id="KW-0238">DNA-binding</keyword>
<keyword evidence="13" id="KW-0805">Transcription regulation</keyword>
<keyword evidence="19" id="KW-0539">Nucleus</keyword>
<evidence type="ECO:0000256" key="12">
    <source>
        <dbReference type="ARBA" id="ARBA00022990"/>
    </source>
</evidence>
<evidence type="ECO:0000256" key="1">
    <source>
        <dbReference type="ARBA" id="ARBA00004324"/>
    </source>
</evidence>
<feature type="compositionally biased region" description="Basic and acidic residues" evidence="21">
    <location>
        <begin position="95"/>
        <end position="105"/>
    </location>
</feature>
<dbReference type="InterPro" id="IPR039853">
    <property type="entry name" value="Pinin"/>
</dbReference>
<proteinExistence type="inferred from homology"/>
<feature type="compositionally biased region" description="Basic and acidic residues" evidence="21">
    <location>
        <begin position="305"/>
        <end position="319"/>
    </location>
</feature>
<organism evidence="24 25">
    <name type="scientific">Lingula anatina</name>
    <name type="common">Brachiopod</name>
    <name type="synonym">Lingula unguis</name>
    <dbReference type="NCBI Taxonomy" id="7574"/>
    <lineage>
        <taxon>Eukaryota</taxon>
        <taxon>Metazoa</taxon>
        <taxon>Spiralia</taxon>
        <taxon>Lophotrochozoa</taxon>
        <taxon>Brachiopoda</taxon>
        <taxon>Linguliformea</taxon>
        <taxon>Lingulata</taxon>
        <taxon>Lingulida</taxon>
        <taxon>Linguloidea</taxon>
        <taxon>Lingulidae</taxon>
        <taxon>Lingula</taxon>
    </lineage>
</organism>
<feature type="region of interest" description="Disordered" evidence="21">
    <location>
        <begin position="285"/>
        <end position="407"/>
    </location>
</feature>
<dbReference type="STRING" id="7574.A0A1S3JF71"/>
<dbReference type="Pfam" id="PF04696">
    <property type="entry name" value="Pinin_SDK_memA"/>
    <property type="match status" value="1"/>
</dbReference>
<feature type="region of interest" description="Disordered" evidence="21">
    <location>
        <begin position="163"/>
        <end position="208"/>
    </location>
</feature>
<comment type="similarity">
    <text evidence="3">Belongs to the pinin family.</text>
</comment>
<dbReference type="OrthoDB" id="330772at2759"/>
<feature type="compositionally biased region" description="Acidic residues" evidence="21">
    <location>
        <begin position="294"/>
        <end position="304"/>
    </location>
</feature>
<keyword evidence="17" id="KW-0804">Transcription</keyword>
<keyword evidence="6" id="KW-1017">Isopeptide bond</keyword>
<feature type="compositionally biased region" description="Basic and acidic residues" evidence="21">
    <location>
        <begin position="436"/>
        <end position="449"/>
    </location>
</feature>
<feature type="compositionally biased region" description="Basic and acidic residues" evidence="21">
    <location>
        <begin position="343"/>
        <end position="392"/>
    </location>
</feature>
<feature type="domain" description="Pinin/SDK/MemA protein" evidence="22">
    <location>
        <begin position="145"/>
        <end position="266"/>
    </location>
</feature>
<keyword evidence="16" id="KW-0010">Activator</keyword>
<keyword evidence="18" id="KW-0508">mRNA splicing</keyword>
<evidence type="ECO:0000256" key="15">
    <source>
        <dbReference type="ARBA" id="ARBA00023125"/>
    </source>
</evidence>
<evidence type="ECO:0000256" key="17">
    <source>
        <dbReference type="ARBA" id="ARBA00023163"/>
    </source>
</evidence>
<evidence type="ECO:0000256" key="3">
    <source>
        <dbReference type="ARBA" id="ARBA00010386"/>
    </source>
</evidence>
<dbReference type="FunCoup" id="A0A1S3JF71">
    <property type="interactions" value="394"/>
</dbReference>
<dbReference type="AlphaFoldDB" id="A0A1S3JF71"/>
<evidence type="ECO:0000313" key="25">
    <source>
        <dbReference type="RefSeq" id="XP_013408539.1"/>
    </source>
</evidence>
<comment type="subunit">
    <text evidence="20">Found in a mRNA splicing-dependent exon junction complex (EJC). Found in a complex with SR proteins. Found in a mRNP complex with RNPS1. Component of the PSAP complex consisting of RNPS1, SAP18 and PNN. Interacts with PNISR, CTBP1, CTBP2, KRT8, KRT18, KRT19, PS1D/PNO40, PPIG, RNPS1, SFRS4 and SRRM2. Identified in the spliceosome C complex.</text>
</comment>
<name>A0A1S3JF71_LINAN</name>
<dbReference type="PANTHER" id="PTHR12707:SF0">
    <property type="entry name" value="PININ"/>
    <property type="match status" value="1"/>
</dbReference>
<evidence type="ECO:0000256" key="13">
    <source>
        <dbReference type="ARBA" id="ARBA00023015"/>
    </source>
</evidence>
<keyword evidence="9" id="KW-0747">Spliceosome</keyword>
<dbReference type="GO" id="GO:0016607">
    <property type="term" value="C:nuclear speck"/>
    <property type="evidence" value="ECO:0007669"/>
    <property type="project" value="UniProtKB-SubCell"/>
</dbReference>
<gene>
    <name evidence="25" type="primary">LOC106172400</name>
</gene>
<evidence type="ECO:0000256" key="16">
    <source>
        <dbReference type="ARBA" id="ARBA00023159"/>
    </source>
</evidence>
<feature type="region of interest" description="Disordered" evidence="21">
    <location>
        <begin position="1"/>
        <end position="149"/>
    </location>
</feature>
<dbReference type="Pfam" id="PF04697">
    <property type="entry name" value="Pinin_SDK_N"/>
    <property type="match status" value="1"/>
</dbReference>
<evidence type="ECO:0000256" key="18">
    <source>
        <dbReference type="ARBA" id="ARBA00023187"/>
    </source>
</evidence>
<dbReference type="GO" id="GO:0006397">
    <property type="term" value="P:mRNA processing"/>
    <property type="evidence" value="ECO:0007669"/>
    <property type="project" value="UniProtKB-KW"/>
</dbReference>
<evidence type="ECO:0000256" key="6">
    <source>
        <dbReference type="ARBA" id="ARBA00022499"/>
    </source>
</evidence>
<dbReference type="GO" id="GO:0071013">
    <property type="term" value="C:catalytic step 2 spliceosome"/>
    <property type="evidence" value="ECO:0007669"/>
    <property type="project" value="TreeGrafter"/>
</dbReference>
<reference evidence="25" key="1">
    <citation type="submission" date="2025-08" db="UniProtKB">
        <authorList>
            <consortium name="RefSeq"/>
        </authorList>
    </citation>
    <scope>IDENTIFICATION</scope>
    <source>
        <tissue evidence="25">Gonads</tissue>
    </source>
</reference>
<dbReference type="InterPro" id="IPR006787">
    <property type="entry name" value="Pinin_SDK_N"/>
</dbReference>
<evidence type="ECO:0000256" key="9">
    <source>
        <dbReference type="ARBA" id="ARBA00022728"/>
    </source>
</evidence>
<dbReference type="InterPro" id="IPR006786">
    <property type="entry name" value="Pinin_SDK_MemA"/>
</dbReference>
<keyword evidence="8" id="KW-0507">mRNA processing</keyword>
<feature type="domain" description="Pinin/SDK" evidence="23">
    <location>
        <begin position="7"/>
        <end position="138"/>
    </location>
</feature>
<dbReference type="InParanoid" id="A0A1S3JF71"/>
<evidence type="ECO:0000256" key="7">
    <source>
        <dbReference type="ARBA" id="ARBA00022553"/>
    </source>
</evidence>
<dbReference type="KEGG" id="lak:106172400"/>
<evidence type="ECO:0000256" key="4">
    <source>
        <dbReference type="ARBA" id="ARBA00020056"/>
    </source>
</evidence>
<keyword evidence="24" id="KW-1185">Reference proteome</keyword>
<keyword evidence="12" id="KW-0007">Acetylation</keyword>
<keyword evidence="14" id="KW-0175">Coiled coil</keyword>
<feature type="compositionally biased region" description="Basic and acidic residues" evidence="21">
    <location>
        <begin position="126"/>
        <end position="144"/>
    </location>
</feature>
<dbReference type="GO" id="GO:0003677">
    <property type="term" value="F:DNA binding"/>
    <property type="evidence" value="ECO:0007669"/>
    <property type="project" value="UniProtKB-KW"/>
</dbReference>
<feature type="compositionally biased region" description="Acidic residues" evidence="21">
    <location>
        <begin position="333"/>
        <end position="342"/>
    </location>
</feature>
<dbReference type="GeneID" id="106172400"/>
<evidence type="ECO:0000256" key="21">
    <source>
        <dbReference type="SAM" id="MobiDB-lite"/>
    </source>
</evidence>
<feature type="compositionally biased region" description="Basic and acidic residues" evidence="21">
    <location>
        <begin position="14"/>
        <end position="35"/>
    </location>
</feature>
<protein>
    <recommendedName>
        <fullName evidence="4">Pinin</fullName>
    </recommendedName>
</protein>
<evidence type="ECO:0000313" key="24">
    <source>
        <dbReference type="Proteomes" id="UP000085678"/>
    </source>
</evidence>
<evidence type="ECO:0000259" key="23">
    <source>
        <dbReference type="Pfam" id="PF04697"/>
    </source>
</evidence>
<evidence type="ECO:0000256" key="2">
    <source>
        <dbReference type="ARBA" id="ARBA00004568"/>
    </source>
</evidence>
<dbReference type="GO" id="GO:0030057">
    <property type="term" value="C:desmosome"/>
    <property type="evidence" value="ECO:0007669"/>
    <property type="project" value="UniProtKB-SubCell"/>
</dbReference>
<comment type="subcellular location">
    <subcellularLocation>
        <location evidence="2">Cell junction</location>
        <location evidence="2">Desmosome</location>
    </subcellularLocation>
    <subcellularLocation>
        <location evidence="1">Nucleus speckle</location>
    </subcellularLocation>
</comment>
<evidence type="ECO:0000256" key="14">
    <source>
        <dbReference type="ARBA" id="ARBA00023054"/>
    </source>
</evidence>
<evidence type="ECO:0000259" key="22">
    <source>
        <dbReference type="Pfam" id="PF04696"/>
    </source>
</evidence>
<evidence type="ECO:0000256" key="8">
    <source>
        <dbReference type="ARBA" id="ARBA00022664"/>
    </source>
</evidence>
<evidence type="ECO:0000256" key="10">
    <source>
        <dbReference type="ARBA" id="ARBA00022843"/>
    </source>
</evidence>
<keyword evidence="11" id="KW-0965">Cell junction</keyword>
<keyword evidence="7" id="KW-0597">Phosphoprotein</keyword>
<evidence type="ECO:0000256" key="5">
    <source>
        <dbReference type="ARBA" id="ARBA00022481"/>
    </source>
</evidence>
<dbReference type="RefSeq" id="XP_013408539.1">
    <property type="nucleotide sequence ID" value="XM_013553085.1"/>
</dbReference>
<evidence type="ECO:0000256" key="19">
    <source>
        <dbReference type="ARBA" id="ARBA00023242"/>
    </source>
</evidence>
<feature type="region of interest" description="Disordered" evidence="21">
    <location>
        <begin position="423"/>
        <end position="449"/>
    </location>
</feature>
<dbReference type="GO" id="GO:0008380">
    <property type="term" value="P:RNA splicing"/>
    <property type="evidence" value="ECO:0007669"/>
    <property type="project" value="UniProtKB-KW"/>
</dbReference>
<evidence type="ECO:0000256" key="11">
    <source>
        <dbReference type="ARBA" id="ARBA00022949"/>
    </source>
</evidence>
<evidence type="ECO:0000256" key="20">
    <source>
        <dbReference type="ARBA" id="ARBA00025916"/>
    </source>
</evidence>
<dbReference type="Proteomes" id="UP000085678">
    <property type="component" value="Unplaced"/>
</dbReference>
<dbReference type="PANTHER" id="PTHR12707">
    <property type="entry name" value="PINN"/>
    <property type="match status" value="1"/>
</dbReference>
<accession>A0A1S3JF71</accession>